<dbReference type="AlphaFoldDB" id="A0A5D0RIG3"/>
<proteinExistence type="predicted"/>
<evidence type="ECO:0000313" key="3">
    <source>
        <dbReference type="Proteomes" id="UP000322080"/>
    </source>
</evidence>
<feature type="chain" id="PRO_5022840048" description="PepSY domain-containing protein" evidence="1">
    <location>
        <begin position="22"/>
        <end position="148"/>
    </location>
</feature>
<gene>
    <name evidence="2" type="ORF">FVF75_13130</name>
</gene>
<comment type="caution">
    <text evidence="2">The sequence shown here is derived from an EMBL/GenBank/DDBJ whole genome shotgun (WGS) entry which is preliminary data.</text>
</comment>
<reference evidence="2 3" key="1">
    <citation type="submission" date="2019-08" db="EMBL/GenBank/DDBJ databases">
        <title>Identification of a novel species of the genus Boseongicola.</title>
        <authorList>
            <person name="Zhang X.-Q."/>
        </authorList>
    </citation>
    <scope>NUCLEOTIDE SEQUENCE [LARGE SCALE GENOMIC DNA]</scope>
    <source>
        <strain evidence="2 3">HY14</strain>
    </source>
</reference>
<evidence type="ECO:0008006" key="4">
    <source>
        <dbReference type="Google" id="ProtNLM"/>
    </source>
</evidence>
<dbReference type="Proteomes" id="UP000322080">
    <property type="component" value="Unassembled WGS sequence"/>
</dbReference>
<name>A0A5D0RIG3_9RHOB</name>
<dbReference type="EMBL" id="VSIY01000013">
    <property type="protein sequence ID" value="TYB80575.1"/>
    <property type="molecule type" value="Genomic_DNA"/>
</dbReference>
<accession>A0A5D0RIG3</accession>
<dbReference type="RefSeq" id="WP_148378726.1">
    <property type="nucleotide sequence ID" value="NZ_VSIY01000013.1"/>
</dbReference>
<keyword evidence="3" id="KW-1185">Reference proteome</keyword>
<organism evidence="2 3">
    <name type="scientific">Maritimibacter fusiformis</name>
    <dbReference type="NCBI Taxonomy" id="2603819"/>
    <lineage>
        <taxon>Bacteria</taxon>
        <taxon>Pseudomonadati</taxon>
        <taxon>Pseudomonadota</taxon>
        <taxon>Alphaproteobacteria</taxon>
        <taxon>Rhodobacterales</taxon>
        <taxon>Roseobacteraceae</taxon>
        <taxon>Maritimibacter</taxon>
    </lineage>
</organism>
<sequence length="148" mass="15337">MKRQMLTMTAVAMLATTPALGQEMSAIEAGLNTEVYAMGMAELTEDGFVVERVRQEASGELVFRAHTDAMARVLVLDEDGNVLSDTMTELSASGGAKAAAMNHNENSGENVGFGVDAKGDVTAKSDAGENRGGLDLSVNAGAGINLDL</sequence>
<evidence type="ECO:0000313" key="2">
    <source>
        <dbReference type="EMBL" id="TYB80575.1"/>
    </source>
</evidence>
<feature type="signal peptide" evidence="1">
    <location>
        <begin position="1"/>
        <end position="21"/>
    </location>
</feature>
<evidence type="ECO:0000256" key="1">
    <source>
        <dbReference type="SAM" id="SignalP"/>
    </source>
</evidence>
<keyword evidence="1" id="KW-0732">Signal</keyword>
<protein>
    <recommendedName>
        <fullName evidence="4">PepSY domain-containing protein</fullName>
    </recommendedName>
</protein>